<reference evidence="2 3" key="1">
    <citation type="submission" date="2016-10" db="EMBL/GenBank/DDBJ databases">
        <title>Pseudomonas lactis sp. nov. and Pseudomonas paralactis sp. nov., isolated from bovine raw milk.</title>
        <authorList>
            <person name="Von Neubeck M."/>
            <person name="Huptas C."/>
            <person name="Glueck C."/>
            <person name="Krewinkel M."/>
            <person name="Stoeckel M."/>
            <person name="Stressler T."/>
            <person name="Fischer L."/>
            <person name="Hinrichs J."/>
            <person name="Scherer S."/>
            <person name="Wenning M."/>
        </authorList>
    </citation>
    <scope>NUCLEOTIDE SEQUENCE [LARGE SCALE GENOMIC DNA]</scope>
    <source>
        <strain evidence="2 3">DSM 17516</strain>
    </source>
</reference>
<dbReference type="RefSeq" id="WP_076951514.1">
    <property type="nucleotide sequence ID" value="NZ_MNPW01000005.1"/>
</dbReference>
<evidence type="ECO:0000256" key="1">
    <source>
        <dbReference type="SAM" id="SignalP"/>
    </source>
</evidence>
<evidence type="ECO:0000313" key="3">
    <source>
        <dbReference type="Proteomes" id="UP000189295"/>
    </source>
</evidence>
<feature type="signal peptide" evidence="1">
    <location>
        <begin position="1"/>
        <end position="21"/>
    </location>
</feature>
<proteinExistence type="predicted"/>
<comment type="caution">
    <text evidence="2">The sequence shown here is derived from an EMBL/GenBank/DDBJ whole genome shotgun (WGS) entry which is preliminary data.</text>
</comment>
<dbReference type="EMBL" id="MNPW01000005">
    <property type="protein sequence ID" value="ONH54214.1"/>
    <property type="molecule type" value="Genomic_DNA"/>
</dbReference>
<dbReference type="OrthoDB" id="6918770at2"/>
<protein>
    <submittedName>
        <fullName evidence="2">Uncharacterized protein</fullName>
    </submittedName>
</protein>
<accession>A0A1V2K9Q9</accession>
<name>A0A1V2K9Q9_PSECE</name>
<dbReference type="PROSITE" id="PS51257">
    <property type="entry name" value="PROKAR_LIPOPROTEIN"/>
    <property type="match status" value="1"/>
</dbReference>
<feature type="chain" id="PRO_5010699267" evidence="1">
    <location>
        <begin position="22"/>
        <end position="206"/>
    </location>
</feature>
<dbReference type="AlphaFoldDB" id="A0A1V2K9Q9"/>
<gene>
    <name evidence="2" type="ORF">BLL36_11070</name>
</gene>
<sequence length="206" mass="22134">MKLHRLFISIAALVTCTSSFAAAPALQGFLACDQRSLAVLDQPGLKERVSHAVENGRITFSGGTKTDMGQRWMFDKPLTLDGLTLTGFFAEDLDLMGSRIIGWGFYTEQAPDALYAQLSKVPGTELEQANGIYARAQIWSHKQSAWVPEGGGDNAGKLVTDTAERILMVEPAPADLAKTSKGMVTCSVQGAVSAAMLKTTRPDLIK</sequence>
<organism evidence="2 3">
    <name type="scientific">Pseudomonas cedrina subsp. cedrina</name>
    <dbReference type="NCBI Taxonomy" id="76762"/>
    <lineage>
        <taxon>Bacteria</taxon>
        <taxon>Pseudomonadati</taxon>
        <taxon>Pseudomonadota</taxon>
        <taxon>Gammaproteobacteria</taxon>
        <taxon>Pseudomonadales</taxon>
        <taxon>Pseudomonadaceae</taxon>
        <taxon>Pseudomonas</taxon>
    </lineage>
</organism>
<dbReference type="Proteomes" id="UP000189295">
    <property type="component" value="Unassembled WGS sequence"/>
</dbReference>
<keyword evidence="1" id="KW-0732">Signal</keyword>
<evidence type="ECO:0000313" key="2">
    <source>
        <dbReference type="EMBL" id="ONH54214.1"/>
    </source>
</evidence>